<evidence type="ECO:0000259" key="4">
    <source>
        <dbReference type="PROSITE" id="PS50013"/>
    </source>
</evidence>
<dbReference type="InterPro" id="IPR023779">
    <property type="entry name" value="Chromodomain_CS"/>
</dbReference>
<feature type="compositionally biased region" description="Basic and acidic residues" evidence="3">
    <location>
        <begin position="149"/>
        <end position="159"/>
    </location>
</feature>
<feature type="compositionally biased region" description="Basic and acidic residues" evidence="3">
    <location>
        <begin position="215"/>
        <end position="232"/>
    </location>
</feature>
<reference evidence="5 6" key="2">
    <citation type="submission" date="2018-11" db="EMBL/GenBank/DDBJ databases">
        <authorList>
            <consortium name="Pathogen Informatics"/>
        </authorList>
    </citation>
    <scope>NUCLEOTIDE SEQUENCE [LARGE SCALE GENOMIC DNA]</scope>
</reference>
<dbReference type="Gene3D" id="2.40.50.40">
    <property type="match status" value="1"/>
</dbReference>
<dbReference type="GO" id="GO:0005634">
    <property type="term" value="C:nucleus"/>
    <property type="evidence" value="ECO:0007669"/>
    <property type="project" value="UniProtKB-SubCell"/>
</dbReference>
<name>A0A0M3K3B4_ANISI</name>
<dbReference type="InterPro" id="IPR000953">
    <property type="entry name" value="Chromo/chromo_shadow_dom"/>
</dbReference>
<dbReference type="OrthoDB" id="1918685at2759"/>
<dbReference type="Pfam" id="PF00385">
    <property type="entry name" value="Chromo"/>
    <property type="match status" value="1"/>
</dbReference>
<dbReference type="InterPro" id="IPR023780">
    <property type="entry name" value="Chromo_domain"/>
</dbReference>
<proteinExistence type="predicted"/>
<feature type="compositionally biased region" description="Basic and acidic residues" evidence="3">
    <location>
        <begin position="169"/>
        <end position="180"/>
    </location>
</feature>
<organism evidence="7">
    <name type="scientific">Anisakis simplex</name>
    <name type="common">Herring worm</name>
    <dbReference type="NCBI Taxonomy" id="6269"/>
    <lineage>
        <taxon>Eukaryota</taxon>
        <taxon>Metazoa</taxon>
        <taxon>Ecdysozoa</taxon>
        <taxon>Nematoda</taxon>
        <taxon>Chromadorea</taxon>
        <taxon>Rhabditida</taxon>
        <taxon>Spirurina</taxon>
        <taxon>Ascaridomorpha</taxon>
        <taxon>Ascaridoidea</taxon>
        <taxon>Anisakidae</taxon>
        <taxon>Anisakis</taxon>
        <taxon>Anisakis simplex complex</taxon>
    </lineage>
</organism>
<dbReference type="PROSITE" id="PS50013">
    <property type="entry name" value="CHROMO_2"/>
    <property type="match status" value="1"/>
</dbReference>
<evidence type="ECO:0000313" key="5">
    <source>
        <dbReference type="EMBL" id="VDK53545.1"/>
    </source>
</evidence>
<feature type="compositionally biased region" description="Polar residues" evidence="3">
    <location>
        <begin position="1"/>
        <end position="29"/>
    </location>
</feature>
<dbReference type="PRINTS" id="PR00504">
    <property type="entry name" value="CHROMODOMAIN"/>
</dbReference>
<evidence type="ECO:0000313" key="7">
    <source>
        <dbReference type="WBParaSite" id="ASIM_0001545201-mRNA-1"/>
    </source>
</evidence>
<dbReference type="AlphaFoldDB" id="A0A0M3K3B4"/>
<dbReference type="InterPro" id="IPR051219">
    <property type="entry name" value="Heterochromatin_chromo-domain"/>
</dbReference>
<dbReference type="InterPro" id="IPR017984">
    <property type="entry name" value="Chromo_dom_subgr"/>
</dbReference>
<protein>
    <submittedName>
        <fullName evidence="7">Chromo domain-containing protein</fullName>
    </submittedName>
</protein>
<dbReference type="SMART" id="SM00298">
    <property type="entry name" value="CHROMO"/>
    <property type="match status" value="1"/>
</dbReference>
<feature type="compositionally biased region" description="Acidic residues" evidence="3">
    <location>
        <begin position="243"/>
        <end position="253"/>
    </location>
</feature>
<dbReference type="SUPFAM" id="SSF54160">
    <property type="entry name" value="Chromo domain-like"/>
    <property type="match status" value="1"/>
</dbReference>
<feature type="region of interest" description="Disordered" evidence="3">
    <location>
        <begin position="1"/>
        <end position="79"/>
    </location>
</feature>
<evidence type="ECO:0000256" key="3">
    <source>
        <dbReference type="SAM" id="MobiDB-lite"/>
    </source>
</evidence>
<accession>A0A0M3K3B4</accession>
<dbReference type="PANTHER" id="PTHR22812">
    <property type="entry name" value="CHROMOBOX PROTEIN"/>
    <property type="match status" value="1"/>
</dbReference>
<comment type="subcellular location">
    <subcellularLocation>
        <location evidence="1">Nucleus</location>
    </subcellularLocation>
</comment>
<feature type="compositionally biased region" description="Basic residues" evidence="3">
    <location>
        <begin position="135"/>
        <end position="148"/>
    </location>
</feature>
<dbReference type="InterPro" id="IPR016197">
    <property type="entry name" value="Chromo-like_dom_sf"/>
</dbReference>
<keyword evidence="6" id="KW-1185">Reference proteome</keyword>
<feature type="compositionally biased region" description="Basic residues" evidence="3">
    <location>
        <begin position="201"/>
        <end position="211"/>
    </location>
</feature>
<evidence type="ECO:0000313" key="6">
    <source>
        <dbReference type="Proteomes" id="UP000267096"/>
    </source>
</evidence>
<gene>
    <name evidence="5" type="ORF">ASIM_LOCUS14861</name>
</gene>
<feature type="compositionally biased region" description="Basic and acidic residues" evidence="3">
    <location>
        <begin position="254"/>
        <end position="265"/>
    </location>
</feature>
<dbReference type="EMBL" id="UYRR01031969">
    <property type="protein sequence ID" value="VDK53545.1"/>
    <property type="molecule type" value="Genomic_DNA"/>
</dbReference>
<reference evidence="7" key="1">
    <citation type="submission" date="2017-02" db="UniProtKB">
        <authorList>
            <consortium name="WormBaseParasite"/>
        </authorList>
    </citation>
    <scope>IDENTIFICATION</scope>
</reference>
<evidence type="ECO:0000256" key="1">
    <source>
        <dbReference type="ARBA" id="ARBA00004123"/>
    </source>
</evidence>
<dbReference type="CDD" id="cd00024">
    <property type="entry name" value="CD_CSD"/>
    <property type="match status" value="1"/>
</dbReference>
<keyword evidence="2" id="KW-0539">Nucleus</keyword>
<feature type="domain" description="Chromo" evidence="4">
    <location>
        <begin position="79"/>
        <end position="138"/>
    </location>
</feature>
<sequence length="400" mass="44972">MEGTITNLNESGDSGKTTTDAQNTTSDSTEAVEMKTDVSCAEEVQKETEVSNGNADHSPDDEEKDQRDGDSSGLDEDEYEVERILGVKIDEGMLKYEVRWKGYGSGEDSWEPEENLESARLILDEYIANNIEKRKNLKAPKRSNRRSNRVSDPKVKLSDSDTDNDDDASDRMKEQKKEENDNGGENSSNESDDDDFASLPRPRKKKKKTIQHPRATRESSRRGEEPISKEPCPRNPKYAWLYDDTEDVELDDDSERKNLSKKENETGEVSPRSKKRSVPSSTRSRKSPSKESDPIKRNSSNLSIDVDEQVKRKRETITSEMKKSTNGSTQNGCVSDPKGDEQFEIAGVLKLECGSVKVLCRKNGDTISELVSVQEMVKRDALKFVNYLLSRGVFSQDSTA</sequence>
<feature type="compositionally biased region" description="Basic residues" evidence="3">
    <location>
        <begin position="272"/>
        <end position="287"/>
    </location>
</feature>
<dbReference type="PROSITE" id="PS00598">
    <property type="entry name" value="CHROMO_1"/>
    <property type="match status" value="1"/>
</dbReference>
<feature type="region of interest" description="Disordered" evidence="3">
    <location>
        <begin position="130"/>
        <end position="337"/>
    </location>
</feature>
<dbReference type="Proteomes" id="UP000267096">
    <property type="component" value="Unassembled WGS sequence"/>
</dbReference>
<feature type="compositionally biased region" description="Polar residues" evidence="3">
    <location>
        <begin position="324"/>
        <end position="333"/>
    </location>
</feature>
<evidence type="ECO:0000256" key="2">
    <source>
        <dbReference type="ARBA" id="ARBA00023242"/>
    </source>
</evidence>
<dbReference type="WBParaSite" id="ASIM_0001545201-mRNA-1">
    <property type="protein sequence ID" value="ASIM_0001545201-mRNA-1"/>
    <property type="gene ID" value="ASIM_0001545201"/>
</dbReference>